<name>A0A6C0J208_9ZZZZ</name>
<dbReference type="EMBL" id="MN740298">
    <property type="protein sequence ID" value="QHT98919.1"/>
    <property type="molecule type" value="Genomic_DNA"/>
</dbReference>
<reference evidence="2" key="1">
    <citation type="journal article" date="2020" name="Nature">
        <title>Giant virus diversity and host interactions through global metagenomics.</title>
        <authorList>
            <person name="Schulz F."/>
            <person name="Roux S."/>
            <person name="Paez-Espino D."/>
            <person name="Jungbluth S."/>
            <person name="Walsh D.A."/>
            <person name="Denef V.J."/>
            <person name="McMahon K.D."/>
            <person name="Konstantinidis K.T."/>
            <person name="Eloe-Fadrosh E.A."/>
            <person name="Kyrpides N.C."/>
            <person name="Woyke T."/>
        </authorList>
    </citation>
    <scope>NUCLEOTIDE SEQUENCE</scope>
    <source>
        <strain evidence="2">GVMAG-M-3300025695-21</strain>
    </source>
</reference>
<dbReference type="AlphaFoldDB" id="A0A6C0J208"/>
<proteinExistence type="predicted"/>
<evidence type="ECO:0000313" key="2">
    <source>
        <dbReference type="EMBL" id="QHT98919.1"/>
    </source>
</evidence>
<feature type="transmembrane region" description="Helical" evidence="1">
    <location>
        <begin position="83"/>
        <end position="104"/>
    </location>
</feature>
<evidence type="ECO:0000256" key="1">
    <source>
        <dbReference type="SAM" id="Phobius"/>
    </source>
</evidence>
<feature type="transmembrane region" description="Helical" evidence="1">
    <location>
        <begin position="48"/>
        <end position="71"/>
    </location>
</feature>
<protein>
    <submittedName>
        <fullName evidence="2">Uncharacterized protein</fullName>
    </submittedName>
</protein>
<accession>A0A6C0J208</accession>
<keyword evidence="1" id="KW-0472">Membrane</keyword>
<organism evidence="2">
    <name type="scientific">viral metagenome</name>
    <dbReference type="NCBI Taxonomy" id="1070528"/>
    <lineage>
        <taxon>unclassified sequences</taxon>
        <taxon>metagenomes</taxon>
        <taxon>organismal metagenomes</taxon>
    </lineage>
</organism>
<sequence length="122" mass="14245">MKMENFITEEENTESVRYIFIIMAYVFASIFLTIILISAYYASDKNQYMLIAAIAILVLIYGSSILTITIMNKTIYDNITYMGLLGSSIFIMFFMFFIGIYFLFKHFSTRSKPMIVNEYGEF</sequence>
<feature type="transmembrane region" description="Helical" evidence="1">
    <location>
        <begin position="18"/>
        <end position="41"/>
    </location>
</feature>
<keyword evidence="1" id="KW-1133">Transmembrane helix</keyword>
<keyword evidence="1" id="KW-0812">Transmembrane</keyword>